<organism evidence="2 3">
    <name type="scientific">Eubacterium callanderi</name>
    <dbReference type="NCBI Taxonomy" id="53442"/>
    <lineage>
        <taxon>Bacteria</taxon>
        <taxon>Bacillati</taxon>
        <taxon>Bacillota</taxon>
        <taxon>Clostridia</taxon>
        <taxon>Eubacteriales</taxon>
        <taxon>Eubacteriaceae</taxon>
        <taxon>Eubacterium</taxon>
    </lineage>
</organism>
<dbReference type="Proteomes" id="UP000586254">
    <property type="component" value="Unassembled WGS sequence"/>
</dbReference>
<name>A0A853JSF3_9FIRM</name>
<dbReference type="InterPro" id="IPR013022">
    <property type="entry name" value="Xyl_isomerase-like_TIM-brl"/>
</dbReference>
<comment type="caution">
    <text evidence="2">The sequence shown here is derived from an EMBL/GenBank/DDBJ whole genome shotgun (WGS) entry which is preliminary data.</text>
</comment>
<proteinExistence type="predicted"/>
<gene>
    <name evidence="2" type="ORF">H0N91_12690</name>
</gene>
<evidence type="ECO:0000313" key="3">
    <source>
        <dbReference type="Proteomes" id="UP000586254"/>
    </source>
</evidence>
<dbReference type="AlphaFoldDB" id="A0A853JSF3"/>
<dbReference type="RefSeq" id="WP_180493646.1">
    <property type="nucleotide sequence ID" value="NZ_JACCKS010000014.1"/>
</dbReference>
<feature type="domain" description="Xylose isomerase-like TIM barrel" evidence="1">
    <location>
        <begin position="99"/>
        <end position="270"/>
    </location>
</feature>
<reference evidence="2 3" key="1">
    <citation type="submission" date="2020-07" db="EMBL/GenBank/DDBJ databases">
        <title>Organ Donor 1.</title>
        <authorList>
            <person name="Marsh A.J."/>
            <person name="Azcarate-Peril M.A."/>
        </authorList>
    </citation>
    <scope>NUCLEOTIDE SEQUENCE [LARGE SCALE GENOMIC DNA]</scope>
    <source>
        <strain evidence="2 3">AMC0717</strain>
    </source>
</reference>
<evidence type="ECO:0000259" key="1">
    <source>
        <dbReference type="Pfam" id="PF01261"/>
    </source>
</evidence>
<dbReference type="Gene3D" id="3.20.20.150">
    <property type="entry name" value="Divalent-metal-dependent TIM barrel enzymes"/>
    <property type="match status" value="1"/>
</dbReference>
<dbReference type="SUPFAM" id="SSF51658">
    <property type="entry name" value="Xylose isomerase-like"/>
    <property type="match status" value="1"/>
</dbReference>
<dbReference type="Pfam" id="PF01261">
    <property type="entry name" value="AP_endonuc_2"/>
    <property type="match status" value="1"/>
</dbReference>
<protein>
    <submittedName>
        <fullName evidence="2">TIM barrel protein</fullName>
    </submittedName>
</protein>
<dbReference type="EMBL" id="JACCKS010000014">
    <property type="protein sequence ID" value="NZA38960.1"/>
    <property type="molecule type" value="Genomic_DNA"/>
</dbReference>
<evidence type="ECO:0000313" key="2">
    <source>
        <dbReference type="EMBL" id="NZA38960.1"/>
    </source>
</evidence>
<accession>A0A853JSF3</accession>
<dbReference type="InterPro" id="IPR036237">
    <property type="entry name" value="Xyl_isomerase-like_sf"/>
</dbReference>
<sequence>MKTLINMTAFDHDMDRFTDREDLRRFYKTRGLDGLELQVIWNQELPEKVPVEDVVGVHLRMFPYWLDFWKEDEAALLSEFDKPENWELYYEGKEPSCILKRLQAELNIAEALGAEYVVFHVSDCRFTETYSGQCHYSDEEVIDASCEVINTLLDGRDYSFKFLVENLWWPGLTFTRPEMTKRLMEGIHSSKKGIMLDTGHLLHTNTGLRTEAEGAEYIEKMLDAHGDLCSYIYGVHLQQSLNGAYVERIRKDPPELKEEFWDRFWQCSEHIFNIDSHLTFTAPGVSSLIRRIAPEFLTLELVSADREEHARKLDMQIEAIKNIL</sequence>